<protein>
    <submittedName>
        <fullName evidence="2">Class I SAM-dependent methyltransferase</fullName>
    </submittedName>
</protein>
<reference evidence="2 3" key="1">
    <citation type="submission" date="2020-02" db="EMBL/GenBank/DDBJ databases">
        <authorList>
            <person name="Li X.-J."/>
            <person name="Han X.-M."/>
        </authorList>
    </citation>
    <scope>NUCLEOTIDE SEQUENCE [LARGE SCALE GENOMIC DNA]</scope>
    <source>
        <strain evidence="2 3">CCTCC AB 2017055</strain>
    </source>
</reference>
<evidence type="ECO:0000313" key="2">
    <source>
        <dbReference type="EMBL" id="NEE01450.1"/>
    </source>
</evidence>
<keyword evidence="3" id="KW-1185">Reference proteome</keyword>
<dbReference type="RefSeq" id="WP_163739051.1">
    <property type="nucleotide sequence ID" value="NZ_JAAGOA010000009.1"/>
</dbReference>
<dbReference type="GO" id="GO:0032259">
    <property type="term" value="P:methylation"/>
    <property type="evidence" value="ECO:0007669"/>
    <property type="project" value="UniProtKB-KW"/>
</dbReference>
<feature type="chain" id="PRO_5038534945" evidence="1">
    <location>
        <begin position="28"/>
        <end position="365"/>
    </location>
</feature>
<dbReference type="InterPro" id="IPR029063">
    <property type="entry name" value="SAM-dependent_MTases_sf"/>
</dbReference>
<keyword evidence="2" id="KW-0489">Methyltransferase</keyword>
<gene>
    <name evidence="2" type="ORF">G1H10_14845</name>
</gene>
<dbReference type="Proteomes" id="UP000475214">
    <property type="component" value="Unassembled WGS sequence"/>
</dbReference>
<dbReference type="Gene3D" id="3.40.50.150">
    <property type="entry name" value="Vaccinia Virus protein VP39"/>
    <property type="match status" value="1"/>
</dbReference>
<dbReference type="AlphaFoldDB" id="A0A6L9SBR0"/>
<accession>A0A6L9SBR0</accession>
<dbReference type="SUPFAM" id="SSF53335">
    <property type="entry name" value="S-adenosyl-L-methionine-dependent methyltransferases"/>
    <property type="match status" value="1"/>
</dbReference>
<evidence type="ECO:0000313" key="3">
    <source>
        <dbReference type="Proteomes" id="UP000475214"/>
    </source>
</evidence>
<keyword evidence="2" id="KW-0808">Transferase</keyword>
<comment type="caution">
    <text evidence="2">The sequence shown here is derived from an EMBL/GenBank/DDBJ whole genome shotgun (WGS) entry which is preliminary data.</text>
</comment>
<proteinExistence type="predicted"/>
<feature type="signal peptide" evidence="1">
    <location>
        <begin position="1"/>
        <end position="27"/>
    </location>
</feature>
<name>A0A6L9SBR0_9ACTN</name>
<keyword evidence="1" id="KW-0732">Signal</keyword>
<dbReference type="EMBL" id="JAAGOA010000009">
    <property type="protein sequence ID" value="NEE01450.1"/>
    <property type="molecule type" value="Genomic_DNA"/>
</dbReference>
<dbReference type="GO" id="GO:0008168">
    <property type="term" value="F:methyltransferase activity"/>
    <property type="evidence" value="ECO:0007669"/>
    <property type="project" value="UniProtKB-KW"/>
</dbReference>
<evidence type="ECO:0000256" key="1">
    <source>
        <dbReference type="SAM" id="SignalP"/>
    </source>
</evidence>
<sequence>MLLSSRRQRVLALMCAVLGASSVGASAGGQWRIAAAAAGMLLCAAVLILVDVSGRARNLERRQAVLSKRVDGLFTQQKREATASRSSLTENAARIIDAVESGDARLLEAVHAAHGASDRLGTVEDGVVRLEEEAARQRQTHAGFRKEVFGVIRDQTREVEALLQLFSRVSPRQPMPSSGRWALDATGLLNLYALVQRDRPELVVELGSGTSTVWLGYALEAAGTGRLVSVDHLDEFAGHARAAVDLHGNRDSTEVRHAPLTPLRLGDEEFAWYDRSALADLDGIDMLVVDGPPKVTGRHARYPALPVLLEHLADDALVVLDDTDRSSEQKIVDRWLETVPGLRREPVLVGAQAVLRYTRPGAEVA</sequence>
<organism evidence="2 3">
    <name type="scientific">Phytoactinopolyspora halotolerans</name>
    <dbReference type="NCBI Taxonomy" id="1981512"/>
    <lineage>
        <taxon>Bacteria</taxon>
        <taxon>Bacillati</taxon>
        <taxon>Actinomycetota</taxon>
        <taxon>Actinomycetes</taxon>
        <taxon>Jiangellales</taxon>
        <taxon>Jiangellaceae</taxon>
        <taxon>Phytoactinopolyspora</taxon>
    </lineage>
</organism>
<dbReference type="Pfam" id="PF13578">
    <property type="entry name" value="Methyltransf_24"/>
    <property type="match status" value="1"/>
</dbReference>